<dbReference type="GO" id="GO:0003676">
    <property type="term" value="F:nucleic acid binding"/>
    <property type="evidence" value="ECO:0007669"/>
    <property type="project" value="InterPro"/>
</dbReference>
<dbReference type="Pfam" id="PF00665">
    <property type="entry name" value="rve"/>
    <property type="match status" value="1"/>
</dbReference>
<dbReference type="RefSeq" id="WP_021334624.1">
    <property type="nucleotide sequence ID" value="NZ_AP018735.1"/>
</dbReference>
<dbReference type="SUPFAM" id="SSF53098">
    <property type="entry name" value="Ribonuclease H-like"/>
    <property type="match status" value="1"/>
</dbReference>
<dbReference type="GO" id="GO:0015074">
    <property type="term" value="P:DNA integration"/>
    <property type="evidence" value="ECO:0007669"/>
    <property type="project" value="InterPro"/>
</dbReference>
<sequence length="89" mass="9656">MVDKHTRQSVLNIVERSIPAEDLVAALKKAFAFWGAPPQILRCDNGPEFISEAPRTFCEDQVGIGYVPPGQPWKTGTSNPSTTVSVTNA</sequence>
<accession>A0A6G9D3G0</accession>
<evidence type="ECO:0000256" key="1">
    <source>
        <dbReference type="SAM" id="MobiDB-lite"/>
    </source>
</evidence>
<dbReference type="EMBL" id="CP050125">
    <property type="protein sequence ID" value="QIP43767.1"/>
    <property type="molecule type" value="Genomic_DNA"/>
</dbReference>
<name>A0A6G9D3G0_RHOER</name>
<dbReference type="AlphaFoldDB" id="A0A6G9D3G0"/>
<feature type="region of interest" description="Disordered" evidence="1">
    <location>
        <begin position="69"/>
        <end position="89"/>
    </location>
</feature>
<dbReference type="InterPro" id="IPR001584">
    <property type="entry name" value="Integrase_cat-core"/>
</dbReference>
<proteinExistence type="predicted"/>
<dbReference type="InterPro" id="IPR036397">
    <property type="entry name" value="RNaseH_sf"/>
</dbReference>
<evidence type="ECO:0000313" key="3">
    <source>
        <dbReference type="EMBL" id="QIP43767.1"/>
    </source>
</evidence>
<feature type="domain" description="Integrase catalytic" evidence="2">
    <location>
        <begin position="1"/>
        <end position="60"/>
    </location>
</feature>
<evidence type="ECO:0000259" key="2">
    <source>
        <dbReference type="Pfam" id="PF00665"/>
    </source>
</evidence>
<geneLocation type="plasmid" evidence="3 4">
    <name>plas1</name>
</geneLocation>
<protein>
    <recommendedName>
        <fullName evidence="2">Integrase catalytic domain-containing protein</fullName>
    </recommendedName>
</protein>
<organism evidence="3 4">
    <name type="scientific">Rhodococcus erythropolis</name>
    <name type="common">Arthrobacter picolinophilus</name>
    <dbReference type="NCBI Taxonomy" id="1833"/>
    <lineage>
        <taxon>Bacteria</taxon>
        <taxon>Bacillati</taxon>
        <taxon>Actinomycetota</taxon>
        <taxon>Actinomycetes</taxon>
        <taxon>Mycobacteriales</taxon>
        <taxon>Nocardiaceae</taxon>
        <taxon>Rhodococcus</taxon>
        <taxon>Rhodococcus erythropolis group</taxon>
    </lineage>
</organism>
<keyword evidence="3" id="KW-0614">Plasmid</keyword>
<dbReference type="Proteomes" id="UP000502345">
    <property type="component" value="Plasmid plas1"/>
</dbReference>
<dbReference type="InterPro" id="IPR012337">
    <property type="entry name" value="RNaseH-like_sf"/>
</dbReference>
<feature type="compositionally biased region" description="Low complexity" evidence="1">
    <location>
        <begin position="75"/>
        <end position="89"/>
    </location>
</feature>
<gene>
    <name evidence="3" type="ORF">G9444_6524</name>
</gene>
<reference evidence="3 4" key="1">
    <citation type="submission" date="2020-03" db="EMBL/GenBank/DDBJ databases">
        <title>Screen low temperature-resistant strains for efficient degradation of petroleum hydrocarbons under the low temperature.</title>
        <authorList>
            <person name="Wang Y."/>
            <person name="Chen J."/>
        </authorList>
    </citation>
    <scope>NUCLEOTIDE SEQUENCE [LARGE SCALE GENOMIC DNA]</scope>
    <source>
        <strain evidence="3 4">KB1</strain>
        <plasmid evidence="3 4">plas1</plasmid>
    </source>
</reference>
<dbReference type="Gene3D" id="3.30.420.10">
    <property type="entry name" value="Ribonuclease H-like superfamily/Ribonuclease H"/>
    <property type="match status" value="1"/>
</dbReference>
<evidence type="ECO:0000313" key="4">
    <source>
        <dbReference type="Proteomes" id="UP000502345"/>
    </source>
</evidence>